<evidence type="ECO:0000313" key="2">
    <source>
        <dbReference type="EMBL" id="KIF83813.1"/>
    </source>
</evidence>
<feature type="transmembrane region" description="Helical" evidence="1">
    <location>
        <begin position="64"/>
        <end position="82"/>
    </location>
</feature>
<dbReference type="EMBL" id="JWJG01000028">
    <property type="protein sequence ID" value="KIF83813.1"/>
    <property type="molecule type" value="Genomic_DNA"/>
</dbReference>
<keyword evidence="1" id="KW-0812">Transmembrane</keyword>
<keyword evidence="1" id="KW-1133">Transmembrane helix</keyword>
<protein>
    <submittedName>
        <fullName evidence="2">Membrane protein</fullName>
    </submittedName>
</protein>
<feature type="transmembrane region" description="Helical" evidence="1">
    <location>
        <begin position="21"/>
        <end position="44"/>
    </location>
</feature>
<dbReference type="STRING" id="709839.TSA66_17160"/>
<reference evidence="2 3" key="1">
    <citation type="submission" date="2014-12" db="EMBL/GenBank/DDBJ databases">
        <title>Denitrispirillum autotrophicum gen. nov., sp. nov., Denitrifying, Facultatively Autotrophic Bacteria Isolated from Rice Paddy Soil.</title>
        <authorList>
            <person name="Ishii S."/>
            <person name="Ashida N."/>
            <person name="Ohno H."/>
            <person name="Otsuka S."/>
            <person name="Yokota A."/>
            <person name="Senoo K."/>
        </authorList>
    </citation>
    <scope>NUCLEOTIDE SEQUENCE [LARGE SCALE GENOMIC DNA]</scope>
    <source>
        <strain evidence="2 3">TSA66</strain>
    </source>
</reference>
<name>A0A0C1Y9Z6_9BURK</name>
<evidence type="ECO:0000313" key="3">
    <source>
        <dbReference type="Proteomes" id="UP000031572"/>
    </source>
</evidence>
<comment type="caution">
    <text evidence="2">The sequence shown here is derived from an EMBL/GenBank/DDBJ whole genome shotgun (WGS) entry which is preliminary data.</text>
</comment>
<keyword evidence="1" id="KW-0472">Membrane</keyword>
<organism evidence="2 3">
    <name type="scientific">Noviherbaspirillum autotrophicum</name>
    <dbReference type="NCBI Taxonomy" id="709839"/>
    <lineage>
        <taxon>Bacteria</taxon>
        <taxon>Pseudomonadati</taxon>
        <taxon>Pseudomonadota</taxon>
        <taxon>Betaproteobacteria</taxon>
        <taxon>Burkholderiales</taxon>
        <taxon>Oxalobacteraceae</taxon>
        <taxon>Noviherbaspirillum</taxon>
    </lineage>
</organism>
<dbReference type="Proteomes" id="UP000031572">
    <property type="component" value="Unassembled WGS sequence"/>
</dbReference>
<proteinExistence type="predicted"/>
<feature type="transmembrane region" description="Helical" evidence="1">
    <location>
        <begin position="128"/>
        <end position="147"/>
    </location>
</feature>
<evidence type="ECO:0000256" key="1">
    <source>
        <dbReference type="SAM" id="Phobius"/>
    </source>
</evidence>
<dbReference type="AlphaFoldDB" id="A0A0C1Y9Z6"/>
<sequence length="153" mass="17080">MHHLSNGPRPVGLRIERWHRFCIYGVAAWLAGSGVLWLVAHYFMRPVTEFGEGIHPLEPWSMKLHGAGAMAALFFVGSLLNIHLRRAIKAGSNLASGWSMIAFLAALTLSGYGLYYLATEQNRPLWSAVHWIVGLLFPALLILHIVLGRRRSL</sequence>
<feature type="transmembrane region" description="Helical" evidence="1">
    <location>
        <begin position="94"/>
        <end position="116"/>
    </location>
</feature>
<accession>A0A0C1Y9Z6</accession>
<gene>
    <name evidence="2" type="ORF">TSA66_17160</name>
</gene>
<keyword evidence="3" id="KW-1185">Reference proteome</keyword>